<comment type="similarity">
    <text evidence="1 4">Belongs to the class-II DAHP synthase family.</text>
</comment>
<dbReference type="GO" id="GO:0008652">
    <property type="term" value="P:amino acid biosynthetic process"/>
    <property type="evidence" value="ECO:0007669"/>
    <property type="project" value="UniProtKB-KW"/>
</dbReference>
<dbReference type="GO" id="GO:0003849">
    <property type="term" value="F:3-deoxy-7-phosphoheptulonate synthase activity"/>
    <property type="evidence" value="ECO:0007669"/>
    <property type="project" value="UniProtKB-EC"/>
</dbReference>
<keyword evidence="2 4" id="KW-0808">Transferase</keyword>
<accession>A0A1Z2L2D9</accession>
<evidence type="ECO:0000313" key="5">
    <source>
        <dbReference type="EMBL" id="ARZ68436.1"/>
    </source>
</evidence>
<organism evidence="5 6">
    <name type="scientific">Streptomyces albireticuli</name>
    <dbReference type="NCBI Taxonomy" id="1940"/>
    <lineage>
        <taxon>Bacteria</taxon>
        <taxon>Bacillati</taxon>
        <taxon>Actinomycetota</taxon>
        <taxon>Actinomycetes</taxon>
        <taxon>Kitasatosporales</taxon>
        <taxon>Streptomycetaceae</taxon>
        <taxon>Streptomyces</taxon>
    </lineage>
</organism>
<dbReference type="PANTHER" id="PTHR21337">
    <property type="entry name" value="PHOSPHO-2-DEHYDRO-3-DEOXYHEPTONATE ALDOLASE 1, 2"/>
    <property type="match status" value="1"/>
</dbReference>
<feature type="binding site" evidence="3">
    <location>
        <position position="278"/>
    </location>
    <ligand>
        <name>phosphoenolpyruvate</name>
        <dbReference type="ChEBI" id="CHEBI:58702"/>
    </ligand>
</feature>
<dbReference type="SUPFAM" id="SSF51569">
    <property type="entry name" value="Aldolase"/>
    <property type="match status" value="1"/>
</dbReference>
<feature type="binding site" evidence="3">
    <location>
        <position position="78"/>
    </location>
    <ligand>
        <name>Mn(2+)</name>
        <dbReference type="ChEBI" id="CHEBI:29035"/>
    </ligand>
</feature>
<comment type="cofactor">
    <cofactor evidence="3">
        <name>Mn(2+)</name>
        <dbReference type="ChEBI" id="CHEBI:29035"/>
    </cofactor>
    <cofactor evidence="3">
        <name>Co(2+)</name>
        <dbReference type="ChEBI" id="CHEBI:48828"/>
    </cofactor>
    <cofactor evidence="3">
        <name>Cd(2+)</name>
        <dbReference type="ChEBI" id="CHEBI:48775"/>
    </cofactor>
    <text evidence="3">Binds 1 divalent cation per subunit. The enzyme is active with manganese, cobalt or cadmium ions.</text>
</comment>
<dbReference type="InterPro" id="IPR002480">
    <property type="entry name" value="DAHP_synth_2"/>
</dbReference>
<dbReference type="InterPro" id="IPR013785">
    <property type="entry name" value="Aldolase_TIM"/>
</dbReference>
<dbReference type="Pfam" id="PF01474">
    <property type="entry name" value="DAHP_synth_2"/>
    <property type="match status" value="2"/>
</dbReference>
<feature type="binding site" evidence="3">
    <location>
        <position position="352"/>
    </location>
    <ligand>
        <name>Mn(2+)</name>
        <dbReference type="ChEBI" id="CHEBI:29035"/>
    </ligand>
</feature>
<evidence type="ECO:0000313" key="6">
    <source>
        <dbReference type="Proteomes" id="UP000195755"/>
    </source>
</evidence>
<comment type="catalytic activity">
    <reaction evidence="4">
        <text>D-erythrose 4-phosphate + phosphoenolpyruvate + H2O = 7-phospho-2-dehydro-3-deoxy-D-arabino-heptonate + phosphate</text>
        <dbReference type="Rhea" id="RHEA:14717"/>
        <dbReference type="ChEBI" id="CHEBI:15377"/>
        <dbReference type="ChEBI" id="CHEBI:16897"/>
        <dbReference type="ChEBI" id="CHEBI:43474"/>
        <dbReference type="ChEBI" id="CHEBI:58394"/>
        <dbReference type="ChEBI" id="CHEBI:58702"/>
        <dbReference type="EC" id="2.5.1.54"/>
    </reaction>
</comment>
<feature type="binding site" evidence="3">
    <location>
        <begin position="224"/>
        <end position="225"/>
    </location>
    <ligand>
        <name>phosphoenolpyruvate</name>
        <dbReference type="ChEBI" id="CHEBI:58702"/>
    </ligand>
</feature>
<dbReference type="AlphaFoldDB" id="A0A1Z2L2D9"/>
<sequence>MDPVNESLAVAGAPAPAVWDLLPAEQQPRWGAHPDLPEVRRALQEAPALTSAADVSVLRRQLAEVALGRARLLQTGDCAEDIRECGAAHTAAKAELLADLAGRMALRTGQPVVRVGRMGGQFAKPRSSPTETHDGVDLPVFRGHLVNSPEPHAAARRHDPNRMLRAYEASAAVLRALDELRTDAYGPWASHEALVMDYESPQVRRDPETGAPYLASTHFPWIGERTRQLGLAHVEFLASLANPVACKIGPSASAEQVVRLCRVLDPDRLPGRLTLILRTGVRTPASAVAPVVEAVQRAGHPVVWLSDPLHGNTVQTAGGVKTRRLADAVGEAAAFRRVLEQRGLHPGGLHLETATADVTECLGGPVADEHALSGRYESLCDPRLNPAQARELIDAVFS</sequence>
<dbReference type="GO" id="GO:0009073">
    <property type="term" value="P:aromatic amino acid family biosynthetic process"/>
    <property type="evidence" value="ECO:0007669"/>
    <property type="project" value="UniProtKB-KW"/>
</dbReference>
<evidence type="ECO:0000256" key="1">
    <source>
        <dbReference type="ARBA" id="ARBA00008911"/>
    </source>
</evidence>
<feature type="binding site" evidence="3">
    <location>
        <position position="381"/>
    </location>
    <ligand>
        <name>Mn(2+)</name>
        <dbReference type="ChEBI" id="CHEBI:29035"/>
    </ligand>
</feature>
<feature type="binding site" evidence="3">
    <location>
        <position position="247"/>
    </location>
    <ligand>
        <name>phosphoenolpyruvate</name>
        <dbReference type="ChEBI" id="CHEBI:58702"/>
    </ligand>
</feature>
<dbReference type="UniPathway" id="UPA00053">
    <property type="reaction ID" value="UER00084"/>
</dbReference>
<comment type="pathway">
    <text evidence="4">Metabolic intermediate biosynthesis; chorismate biosynthesis; chorismate from D-erythrose 4-phosphate and phosphoenolpyruvate: step 1/7.</text>
</comment>
<reference evidence="5 6" key="1">
    <citation type="submission" date="2017-06" db="EMBL/GenBank/DDBJ databases">
        <title>Streptomyces albireticuli Genome sequencing and assembly.</title>
        <authorList>
            <person name="Wang Y."/>
            <person name="Du B."/>
            <person name="Ding Y."/>
            <person name="Liu H."/>
            <person name="Hou Q."/>
            <person name="Liu K."/>
            <person name="Yao L."/>
            <person name="Wang C."/>
        </authorList>
    </citation>
    <scope>NUCLEOTIDE SEQUENCE [LARGE SCALE GENOMIC DNA]</scope>
    <source>
        <strain evidence="5 6">MDJK11</strain>
    </source>
</reference>
<keyword evidence="4" id="KW-0057">Aromatic amino acid biosynthesis</keyword>
<name>A0A1Z2L2D9_9ACTN</name>
<dbReference type="Gene3D" id="3.20.20.70">
    <property type="entry name" value="Aldolase class I"/>
    <property type="match status" value="1"/>
</dbReference>
<keyword evidence="4" id="KW-0028">Amino-acid biosynthesis</keyword>
<protein>
    <recommendedName>
        <fullName evidence="4">Phospho-2-dehydro-3-deoxyheptonate aldolase</fullName>
        <ecNumber evidence="4">2.5.1.54</ecNumber>
    </recommendedName>
</protein>
<dbReference type="EC" id="2.5.1.54" evidence="4"/>
<dbReference type="EMBL" id="CP021744">
    <property type="protein sequence ID" value="ARZ68436.1"/>
    <property type="molecule type" value="Genomic_DNA"/>
</dbReference>
<evidence type="ECO:0000256" key="3">
    <source>
        <dbReference type="PIRSR" id="PIRSR602480-1"/>
    </source>
</evidence>
<dbReference type="KEGG" id="salj:SMD11_2788"/>
<evidence type="ECO:0000256" key="2">
    <source>
        <dbReference type="ARBA" id="ARBA00022679"/>
    </source>
</evidence>
<keyword evidence="3" id="KW-0464">Manganese</keyword>
<keyword evidence="3" id="KW-0170">Cobalt</keyword>
<feature type="binding site" evidence="3">
    <location>
        <position position="310"/>
    </location>
    <ligand>
        <name>Mn(2+)</name>
        <dbReference type="ChEBI" id="CHEBI:29035"/>
    </ligand>
</feature>
<evidence type="ECO:0000256" key="4">
    <source>
        <dbReference type="RuleBase" id="RU363071"/>
    </source>
</evidence>
<feature type="binding site" evidence="3">
    <location>
        <position position="117"/>
    </location>
    <ligand>
        <name>phosphoenolpyruvate</name>
        <dbReference type="ChEBI" id="CHEBI:58702"/>
    </ligand>
</feature>
<gene>
    <name evidence="5" type="ORF">SMD11_2788</name>
</gene>
<keyword evidence="3" id="KW-0104">Cadmium</keyword>
<dbReference type="PANTHER" id="PTHR21337:SF0">
    <property type="entry name" value="PHOSPHO-2-DEHYDRO-3-DEOXYHEPTONATE ALDOLASE"/>
    <property type="match status" value="1"/>
</dbReference>
<proteinExistence type="inferred from homology"/>
<dbReference type="Proteomes" id="UP000195755">
    <property type="component" value="Chromosome"/>
</dbReference>
<dbReference type="GO" id="GO:0009423">
    <property type="term" value="P:chorismate biosynthetic process"/>
    <property type="evidence" value="ECO:0007669"/>
    <property type="project" value="UniProtKB-UniPathway"/>
</dbReference>